<sequence length="676" mass="76513">MSSKESSEEKKSSHQTELYAQVPATCLPIVYSPTYNITFMGLEKLHPFDAGKWGKVIHFLKEEQFITDETIVAAREASEEDLLVVHTKRYLSRLKWSLVVATITEIPPLVFLPNFLVQRKVLRPLRTQTGGTIMYKRHLSTTSNSQTPNSTMAKTKELSKDTRNKIVDLHQAGKTESAIGKQLGVKKSTVGAIIRKWKTYKTTDNLPQSGAPRKISPRGVKMITRTVSKNPRTTRGDLVNDLQRAGTKVTKATISNTLRRQGLKSCSARRIPLLKPVHVRACLKFAREHLDDPEEDWENVIWSDETKIELFGKNPTCRVWRRKNAELHPKNTIPTVKHGGGNIMLWGCFSAKGPGRLIRVKERMNGAMYREILSKNLLPSARALKMKRGWVFQHDNDPKHTTRATKEWLRKKHFKVLEWPSQSPDLNPIENLWRELKIRVAQRQPQNITAVEEICREEWAELPATAGKLAMDRGWAVNVGGGFHHCSSDKGGGFCAYADITLAIKFLFERVEGVSRATIIDLDAHQGNGHERDFLDDRRVYIMDVYNRHIYPGDGYAKRAIKRKVELDWGTEDTEYLQLVELHCEGTLNEIRPDIIVYNAGTDILDGDPLGGLAISPQGIVKRDEIVFRAARRRGIPILMVTSGGYQKKTARIIADSILNLHRQHLIGGEALEEAG</sequence>
<dbReference type="InterPro" id="IPR036397">
    <property type="entry name" value="RNaseH_sf"/>
</dbReference>
<evidence type="ECO:0000259" key="3">
    <source>
        <dbReference type="Pfam" id="PF01498"/>
    </source>
</evidence>
<organism evidence="6 7">
    <name type="scientific">Hemibagrus guttatus</name>
    <dbReference type="NCBI Taxonomy" id="175788"/>
    <lineage>
        <taxon>Eukaryota</taxon>
        <taxon>Metazoa</taxon>
        <taxon>Chordata</taxon>
        <taxon>Craniata</taxon>
        <taxon>Vertebrata</taxon>
        <taxon>Euteleostomi</taxon>
        <taxon>Actinopterygii</taxon>
        <taxon>Neopterygii</taxon>
        <taxon>Teleostei</taxon>
        <taxon>Ostariophysi</taxon>
        <taxon>Siluriformes</taxon>
        <taxon>Bagridae</taxon>
        <taxon>Hemibagrus</taxon>
    </lineage>
</organism>
<evidence type="ECO:0000259" key="5">
    <source>
        <dbReference type="Pfam" id="PF25787"/>
    </source>
</evidence>
<dbReference type="Gene3D" id="3.30.420.10">
    <property type="entry name" value="Ribonuclease H-like superfamily/Ribonuclease H"/>
    <property type="match status" value="1"/>
</dbReference>
<accession>A0AAE0Q2Z6</accession>
<proteinExistence type="predicted"/>
<dbReference type="InterPro" id="IPR047655">
    <property type="entry name" value="Transpos_IS630-like"/>
</dbReference>
<evidence type="ECO:0000256" key="1">
    <source>
        <dbReference type="ARBA" id="ARBA00022801"/>
    </source>
</evidence>
<dbReference type="InterPro" id="IPR057667">
    <property type="entry name" value="HTH_SB"/>
</dbReference>
<dbReference type="InterPro" id="IPR002492">
    <property type="entry name" value="Transposase_Tc1-like"/>
</dbReference>
<dbReference type="InterPro" id="IPR037138">
    <property type="entry name" value="His_deacetylse_dom_sf"/>
</dbReference>
<dbReference type="InterPro" id="IPR000286">
    <property type="entry name" value="HDACs"/>
</dbReference>
<dbReference type="SUPFAM" id="SSF52768">
    <property type="entry name" value="Arginase/deacetylase"/>
    <property type="match status" value="2"/>
</dbReference>
<dbReference type="EMBL" id="JAUCMX010000023">
    <property type="protein sequence ID" value="KAK3512659.1"/>
    <property type="molecule type" value="Genomic_DNA"/>
</dbReference>
<dbReference type="InterPro" id="IPR023696">
    <property type="entry name" value="Ureohydrolase_dom_sf"/>
</dbReference>
<gene>
    <name evidence="6" type="ORF">QTP70_020881</name>
</gene>
<dbReference type="InterPro" id="IPR044150">
    <property type="entry name" value="HDAC_classIV"/>
</dbReference>
<dbReference type="GO" id="GO:0015074">
    <property type="term" value="P:DNA integration"/>
    <property type="evidence" value="ECO:0007669"/>
    <property type="project" value="InterPro"/>
</dbReference>
<feature type="domain" description="Transposase Tc1-like" evidence="3">
    <location>
        <begin position="222"/>
        <end position="291"/>
    </location>
</feature>
<dbReference type="GO" id="GO:0000118">
    <property type="term" value="C:histone deacetylase complex"/>
    <property type="evidence" value="ECO:0007669"/>
    <property type="project" value="TreeGrafter"/>
</dbReference>
<reference evidence="6" key="1">
    <citation type="submission" date="2023-06" db="EMBL/GenBank/DDBJ databases">
        <title>Male Hemibagrus guttatus genome.</title>
        <authorList>
            <person name="Bian C."/>
        </authorList>
    </citation>
    <scope>NUCLEOTIDE SEQUENCE</scope>
    <source>
        <strain evidence="6">Male_cb2023</strain>
        <tissue evidence="6">Muscle</tissue>
    </source>
</reference>
<dbReference type="GO" id="GO:0004407">
    <property type="term" value="F:histone deacetylase activity"/>
    <property type="evidence" value="ECO:0007669"/>
    <property type="project" value="InterPro"/>
</dbReference>
<dbReference type="SUPFAM" id="SSF46689">
    <property type="entry name" value="Homeodomain-like"/>
    <property type="match status" value="1"/>
</dbReference>
<evidence type="ECO:0000313" key="6">
    <source>
        <dbReference type="EMBL" id="KAK3512659.1"/>
    </source>
</evidence>
<dbReference type="Pfam" id="PF25787">
    <property type="entry name" value="HTH_SB"/>
    <property type="match status" value="1"/>
</dbReference>
<dbReference type="InterPro" id="IPR009057">
    <property type="entry name" value="Homeodomain-like_sf"/>
</dbReference>
<dbReference type="Pfam" id="PF13358">
    <property type="entry name" value="DDE_3"/>
    <property type="match status" value="1"/>
</dbReference>
<dbReference type="AlphaFoldDB" id="A0AAE0Q2Z6"/>
<dbReference type="Pfam" id="PF01498">
    <property type="entry name" value="HTH_Tnp_Tc3_2"/>
    <property type="match status" value="1"/>
</dbReference>
<comment type="caution">
    <text evidence="6">The sequence shown here is derived from an EMBL/GenBank/DDBJ whole genome shotgun (WGS) entry which is preliminary data.</text>
</comment>
<feature type="domain" description="Tc1-like transposase DDE" evidence="4">
    <location>
        <begin position="300"/>
        <end position="448"/>
    </location>
</feature>
<dbReference type="Proteomes" id="UP001274896">
    <property type="component" value="Unassembled WGS sequence"/>
</dbReference>
<evidence type="ECO:0000313" key="7">
    <source>
        <dbReference type="Proteomes" id="UP001274896"/>
    </source>
</evidence>
<dbReference type="GO" id="GO:0006313">
    <property type="term" value="P:DNA transposition"/>
    <property type="evidence" value="ECO:0007669"/>
    <property type="project" value="InterPro"/>
</dbReference>
<dbReference type="PANTHER" id="PTHR10625">
    <property type="entry name" value="HISTONE DEACETYLASE HDAC1-RELATED"/>
    <property type="match status" value="1"/>
</dbReference>
<dbReference type="InterPro" id="IPR023801">
    <property type="entry name" value="His_deacetylse_dom"/>
</dbReference>
<evidence type="ECO:0000259" key="4">
    <source>
        <dbReference type="Pfam" id="PF13358"/>
    </source>
</evidence>
<dbReference type="PRINTS" id="PR01270">
    <property type="entry name" value="HDASUPER"/>
</dbReference>
<keyword evidence="7" id="KW-1185">Reference proteome</keyword>
<dbReference type="CDD" id="cd09993">
    <property type="entry name" value="HDAC_classIV"/>
    <property type="match status" value="1"/>
</dbReference>
<feature type="domain" description="Histone deacetylase" evidence="2">
    <location>
        <begin position="470"/>
        <end position="657"/>
    </location>
</feature>
<feature type="domain" description="Sleeping Beauty transposase HTH" evidence="5">
    <location>
        <begin position="152"/>
        <end position="203"/>
    </location>
</feature>
<dbReference type="Gene3D" id="3.40.800.20">
    <property type="entry name" value="Histone deacetylase domain"/>
    <property type="match status" value="1"/>
</dbReference>
<evidence type="ECO:0000259" key="2">
    <source>
        <dbReference type="Pfam" id="PF00850"/>
    </source>
</evidence>
<dbReference type="GO" id="GO:0016787">
    <property type="term" value="F:hydrolase activity"/>
    <property type="evidence" value="ECO:0007669"/>
    <property type="project" value="UniProtKB-KW"/>
</dbReference>
<dbReference type="InterPro" id="IPR038717">
    <property type="entry name" value="Tc1-like_DDE_dom"/>
</dbReference>
<dbReference type="InterPro" id="IPR036388">
    <property type="entry name" value="WH-like_DNA-bd_sf"/>
</dbReference>
<dbReference type="GO" id="GO:0003677">
    <property type="term" value="F:DNA binding"/>
    <property type="evidence" value="ECO:0007669"/>
    <property type="project" value="InterPro"/>
</dbReference>
<dbReference type="NCBIfam" id="NF033545">
    <property type="entry name" value="transpos_IS630"/>
    <property type="match status" value="1"/>
</dbReference>
<dbReference type="PANTHER" id="PTHR10625:SF23">
    <property type="entry name" value="HISTONE DEACETYLASE 11"/>
    <property type="match status" value="1"/>
</dbReference>
<evidence type="ECO:0008006" key="8">
    <source>
        <dbReference type="Google" id="ProtNLM"/>
    </source>
</evidence>
<dbReference type="Gene3D" id="1.10.10.10">
    <property type="entry name" value="Winged helix-like DNA-binding domain superfamily/Winged helix DNA-binding domain"/>
    <property type="match status" value="1"/>
</dbReference>
<name>A0AAE0Q2Z6_9TELE</name>
<dbReference type="GO" id="GO:0040029">
    <property type="term" value="P:epigenetic regulation of gene expression"/>
    <property type="evidence" value="ECO:0007669"/>
    <property type="project" value="TreeGrafter"/>
</dbReference>
<keyword evidence="1" id="KW-0378">Hydrolase</keyword>
<protein>
    <recommendedName>
        <fullName evidence="8">Histone deacetylase 11</fullName>
    </recommendedName>
</protein>
<dbReference type="Pfam" id="PF00850">
    <property type="entry name" value="Hist_deacetyl"/>
    <property type="match status" value="1"/>
</dbReference>